<dbReference type="PANTHER" id="PTHR43674">
    <property type="entry name" value="NITRILASE C965.09-RELATED"/>
    <property type="match status" value="1"/>
</dbReference>
<dbReference type="InterPro" id="IPR003010">
    <property type="entry name" value="C-N_Hydrolase"/>
</dbReference>
<dbReference type="PATRIC" id="fig|662479.7.peg.2958"/>
<dbReference type="SUPFAM" id="SSF56317">
    <property type="entry name" value="Carbon-nitrogen hydrolase"/>
    <property type="match status" value="1"/>
</dbReference>
<dbReference type="GO" id="GO:0016811">
    <property type="term" value="F:hydrolase activity, acting on carbon-nitrogen (but not peptide) bonds, in linear amides"/>
    <property type="evidence" value="ECO:0007669"/>
    <property type="project" value="TreeGrafter"/>
</dbReference>
<name>M0I6E6_9EURY</name>
<dbReference type="InterPro" id="IPR050345">
    <property type="entry name" value="Aliph_Amidase/BUP"/>
</dbReference>
<dbReference type="EMBL" id="AOLN01000018">
    <property type="protein sequence ID" value="ELZ91552.1"/>
    <property type="molecule type" value="Genomic_DNA"/>
</dbReference>
<accession>M0I6E6</accession>
<evidence type="ECO:0000313" key="3">
    <source>
        <dbReference type="EMBL" id="ELZ91552.1"/>
    </source>
</evidence>
<sequence length="254" mass="27155">MTGPTVAVPQLSVSDLDVAQNEETIRARAAELPDDVDIALFPEYALTGFVADSRAYSGAVSRAHATAFLTDVAADNDFDVLSGFLERDGGSLYNAAAYVRPDGSASVYRKRNLWGGESAVLEPGTEQVIVDTPAGKTGLLTCYDLNFVGDSAAMTDERVDALFVVGAWPAAHSENWRLLCRARALDGVRWLVGANRTGTGTLPGSQEKEYAGRSVVVRPDGATAAALNRGNRDLVWTLDREQVTEQRGFIGSVE</sequence>
<proteinExistence type="predicted"/>
<keyword evidence="1 3" id="KW-0378">Hydrolase</keyword>
<dbReference type="InterPro" id="IPR036526">
    <property type="entry name" value="C-N_Hydrolase_sf"/>
</dbReference>
<dbReference type="Proteomes" id="UP000011550">
    <property type="component" value="Unassembled WGS sequence"/>
</dbReference>
<evidence type="ECO:0000259" key="2">
    <source>
        <dbReference type="PROSITE" id="PS50263"/>
    </source>
</evidence>
<dbReference type="PROSITE" id="PS50263">
    <property type="entry name" value="CN_HYDROLASE"/>
    <property type="match status" value="1"/>
</dbReference>
<evidence type="ECO:0000256" key="1">
    <source>
        <dbReference type="ARBA" id="ARBA00022801"/>
    </source>
</evidence>
<dbReference type="Gene3D" id="3.60.110.10">
    <property type="entry name" value="Carbon-nitrogen hydrolase"/>
    <property type="match status" value="1"/>
</dbReference>
<keyword evidence="4" id="KW-1185">Reference proteome</keyword>
<reference evidence="3 4" key="1">
    <citation type="journal article" date="2014" name="PLoS Genet.">
        <title>Phylogenetically driven sequencing of extremely halophilic archaea reveals strategies for static and dynamic osmo-response.</title>
        <authorList>
            <person name="Becker E.A."/>
            <person name="Seitzer P.M."/>
            <person name="Tritt A."/>
            <person name="Larsen D."/>
            <person name="Krusor M."/>
            <person name="Yao A.I."/>
            <person name="Wu D."/>
            <person name="Madern D."/>
            <person name="Eisen J.A."/>
            <person name="Darling A.E."/>
            <person name="Facciotti M.T."/>
        </authorList>
    </citation>
    <scope>NUCLEOTIDE SEQUENCE [LARGE SCALE GENOMIC DNA]</scope>
    <source>
        <strain evidence="3 4">ATCC BAA-1512</strain>
    </source>
</reference>
<feature type="domain" description="CN hydrolase" evidence="2">
    <location>
        <begin position="4"/>
        <end position="240"/>
    </location>
</feature>
<protein>
    <submittedName>
        <fullName evidence="3">Hydrolase-like protein</fullName>
    </submittedName>
</protein>
<dbReference type="RefSeq" id="WP_008321320.1">
    <property type="nucleotide sequence ID" value="NZ_AOLN01000018.1"/>
</dbReference>
<evidence type="ECO:0000313" key="4">
    <source>
        <dbReference type="Proteomes" id="UP000011550"/>
    </source>
</evidence>
<dbReference type="AlphaFoldDB" id="M0I6E6"/>
<comment type="caution">
    <text evidence="3">The sequence shown here is derived from an EMBL/GenBank/DDBJ whole genome shotgun (WGS) entry which is preliminary data.</text>
</comment>
<organism evidence="3 4">
    <name type="scientific">Haloferax mucosum ATCC BAA-1512</name>
    <dbReference type="NCBI Taxonomy" id="662479"/>
    <lineage>
        <taxon>Archaea</taxon>
        <taxon>Methanobacteriati</taxon>
        <taxon>Methanobacteriota</taxon>
        <taxon>Stenosarchaea group</taxon>
        <taxon>Halobacteria</taxon>
        <taxon>Halobacteriales</taxon>
        <taxon>Haloferacaceae</taxon>
        <taxon>Haloferax</taxon>
    </lineage>
</organism>
<dbReference type="OrthoDB" id="39312at2157"/>
<dbReference type="Pfam" id="PF00795">
    <property type="entry name" value="CN_hydrolase"/>
    <property type="match status" value="1"/>
</dbReference>
<dbReference type="CDD" id="cd07197">
    <property type="entry name" value="nitrilase"/>
    <property type="match status" value="1"/>
</dbReference>
<dbReference type="PANTHER" id="PTHR43674:SF16">
    <property type="entry name" value="CARBON-NITROGEN FAMILY, PUTATIVE (AFU_ORTHOLOGUE AFUA_5G02350)-RELATED"/>
    <property type="match status" value="1"/>
</dbReference>
<gene>
    <name evidence="3" type="ORF">C440_14599</name>
</gene>
<dbReference type="STRING" id="662479.C440_14599"/>